<proteinExistence type="inferred from homology"/>
<reference evidence="6 7" key="1">
    <citation type="submission" date="2018-08" db="EMBL/GenBank/DDBJ databases">
        <title>Genome sequence of Halobacillus trueperi KCTC 3686.</title>
        <authorList>
            <person name="Cho K.H."/>
            <person name="Kwak M.-J."/>
            <person name="Kim B.-Y."/>
            <person name="Chun J."/>
        </authorList>
    </citation>
    <scope>NUCLEOTIDE SEQUENCE [LARGE SCALE GENOMIC DNA]</scope>
    <source>
        <strain evidence="6 7">KCTC 3686</strain>
    </source>
</reference>
<dbReference type="CDD" id="cd06323">
    <property type="entry name" value="PBP1_ribose_binding"/>
    <property type="match status" value="1"/>
</dbReference>
<dbReference type="NCBIfam" id="NF007936">
    <property type="entry name" value="PRK10653.1"/>
    <property type="match status" value="1"/>
</dbReference>
<gene>
    <name evidence="6" type="ORF">DYE48_00920</name>
</gene>
<feature type="domain" description="Periplasmic binding protein" evidence="5">
    <location>
        <begin position="40"/>
        <end position="289"/>
    </location>
</feature>
<keyword evidence="3 4" id="KW-0732">Signal</keyword>
<sequence>MKKLVVLLMSLSLVFLGACSLQPPEWAKPKGDKNPDDIKIGLSVSTLNNPFFVSMKEGVENEAAAQGMEVVVVDAQNDAAKQINDVEDLIQQGVDVLLINPTDSSAISTAVQSANSLGIPVVTLDRSAEKGEVATLVSSDNEKGGEMAGEYLFDQLGEGAKVAELEGVPGASATRERGAGFHNIADEKLDVVAKQTANFDRTEGLNTMENIIQGNPDIEAVFAHNDEMALGAYQAIQSSGRDVLVVGFDGNDDAITSIKNGNLSATVAQQPEEIGKLAVQAGADVLQGEGVEDTIPVPLKLVTQESNSETEE</sequence>
<dbReference type="InterPro" id="IPR025997">
    <property type="entry name" value="SBP_2_dom"/>
</dbReference>
<dbReference type="PROSITE" id="PS51257">
    <property type="entry name" value="PROKAR_LIPOPROTEIN"/>
    <property type="match status" value="1"/>
</dbReference>
<comment type="caution">
    <text evidence="6">The sequence shown here is derived from an EMBL/GenBank/DDBJ whole genome shotgun (WGS) entry which is preliminary data.</text>
</comment>
<organism evidence="6 7">
    <name type="scientific">Halobacillus trueperi</name>
    <dbReference type="NCBI Taxonomy" id="156205"/>
    <lineage>
        <taxon>Bacteria</taxon>
        <taxon>Bacillati</taxon>
        <taxon>Bacillota</taxon>
        <taxon>Bacilli</taxon>
        <taxon>Bacillales</taxon>
        <taxon>Bacillaceae</taxon>
        <taxon>Halobacillus</taxon>
    </lineage>
</organism>
<evidence type="ECO:0000259" key="5">
    <source>
        <dbReference type="Pfam" id="PF13407"/>
    </source>
</evidence>
<dbReference type="EMBL" id="QUAE01000001">
    <property type="protein sequence ID" value="REJ10996.1"/>
    <property type="molecule type" value="Genomic_DNA"/>
</dbReference>
<dbReference type="AlphaFoldDB" id="A0A3E0JDH7"/>
<dbReference type="Pfam" id="PF13407">
    <property type="entry name" value="Peripla_BP_4"/>
    <property type="match status" value="1"/>
</dbReference>
<dbReference type="GO" id="GO:0030246">
    <property type="term" value="F:carbohydrate binding"/>
    <property type="evidence" value="ECO:0007669"/>
    <property type="project" value="UniProtKB-ARBA"/>
</dbReference>
<dbReference type="SUPFAM" id="SSF53822">
    <property type="entry name" value="Periplasmic binding protein-like I"/>
    <property type="match status" value="1"/>
</dbReference>
<dbReference type="GO" id="GO:0030313">
    <property type="term" value="C:cell envelope"/>
    <property type="evidence" value="ECO:0007669"/>
    <property type="project" value="UniProtKB-SubCell"/>
</dbReference>
<evidence type="ECO:0000313" key="6">
    <source>
        <dbReference type="EMBL" id="REJ10996.1"/>
    </source>
</evidence>
<dbReference type="PANTHER" id="PTHR46847">
    <property type="entry name" value="D-ALLOSE-BINDING PERIPLASMIC PROTEIN-RELATED"/>
    <property type="match status" value="1"/>
</dbReference>
<dbReference type="RefSeq" id="WP_115821988.1">
    <property type="nucleotide sequence ID" value="NZ_QUAE01000001.1"/>
</dbReference>
<evidence type="ECO:0000256" key="1">
    <source>
        <dbReference type="ARBA" id="ARBA00004196"/>
    </source>
</evidence>
<dbReference type="Proteomes" id="UP000256305">
    <property type="component" value="Unassembled WGS sequence"/>
</dbReference>
<evidence type="ECO:0000256" key="4">
    <source>
        <dbReference type="SAM" id="SignalP"/>
    </source>
</evidence>
<evidence type="ECO:0000256" key="2">
    <source>
        <dbReference type="ARBA" id="ARBA00007639"/>
    </source>
</evidence>
<name>A0A3E0JDH7_9BACI</name>
<feature type="signal peptide" evidence="4">
    <location>
        <begin position="1"/>
        <end position="27"/>
    </location>
</feature>
<feature type="chain" id="PRO_5017800132" evidence="4">
    <location>
        <begin position="28"/>
        <end position="312"/>
    </location>
</feature>
<comment type="similarity">
    <text evidence="2">Belongs to the bacterial solute-binding protein 2 family.</text>
</comment>
<evidence type="ECO:0000256" key="3">
    <source>
        <dbReference type="ARBA" id="ARBA00022729"/>
    </source>
</evidence>
<dbReference type="InterPro" id="IPR028082">
    <property type="entry name" value="Peripla_BP_I"/>
</dbReference>
<keyword evidence="7" id="KW-1185">Reference proteome</keyword>
<accession>A0A3E0JDH7</accession>
<evidence type="ECO:0000313" key="7">
    <source>
        <dbReference type="Proteomes" id="UP000256305"/>
    </source>
</evidence>
<protein>
    <submittedName>
        <fullName evidence="6">Ribose ABC transporter substrate-binding protein RbsB</fullName>
    </submittedName>
</protein>
<dbReference type="PANTHER" id="PTHR46847:SF1">
    <property type="entry name" value="D-ALLOSE-BINDING PERIPLASMIC PROTEIN-RELATED"/>
    <property type="match status" value="1"/>
</dbReference>
<dbReference type="Gene3D" id="3.40.50.2300">
    <property type="match status" value="2"/>
</dbReference>
<comment type="subcellular location">
    <subcellularLocation>
        <location evidence="1">Cell envelope</location>
    </subcellularLocation>
</comment>